<dbReference type="GO" id="GO:0008270">
    <property type="term" value="F:zinc ion binding"/>
    <property type="evidence" value="ECO:0007669"/>
    <property type="project" value="UniProtKB-KW"/>
</dbReference>
<dbReference type="PROSITE" id="PS00031">
    <property type="entry name" value="NUCLEAR_REC_DBD_1"/>
    <property type="match status" value="1"/>
</dbReference>
<evidence type="ECO:0000256" key="7">
    <source>
        <dbReference type="ARBA" id="ARBA00023125"/>
    </source>
</evidence>
<evidence type="ECO:0000256" key="2">
    <source>
        <dbReference type="ARBA" id="ARBA00005993"/>
    </source>
</evidence>
<keyword evidence="15" id="KW-1185">Reference proteome</keyword>
<dbReference type="SMART" id="SM00430">
    <property type="entry name" value="HOLI"/>
    <property type="match status" value="1"/>
</dbReference>
<gene>
    <name evidence="14" type="ORF">CAMP_LOCUS14635</name>
</gene>
<evidence type="ECO:0000256" key="10">
    <source>
        <dbReference type="ARBA" id="ARBA00023242"/>
    </source>
</evidence>
<comment type="similarity">
    <text evidence="2 11">Belongs to the nuclear hormone receptor family.</text>
</comment>
<name>A0A9P1ITT1_9PELO</name>
<evidence type="ECO:0000256" key="5">
    <source>
        <dbReference type="ARBA" id="ARBA00022833"/>
    </source>
</evidence>
<evidence type="ECO:0000256" key="9">
    <source>
        <dbReference type="ARBA" id="ARBA00023170"/>
    </source>
</evidence>
<comment type="subcellular location">
    <subcellularLocation>
        <location evidence="1 11">Nucleus</location>
    </subcellularLocation>
</comment>
<dbReference type="InterPro" id="IPR035500">
    <property type="entry name" value="NHR-like_dom_sf"/>
</dbReference>
<dbReference type="InterPro" id="IPR013088">
    <property type="entry name" value="Znf_NHR/GATA"/>
</dbReference>
<comment type="caution">
    <text evidence="14">The sequence shown here is derived from an EMBL/GenBank/DDBJ whole genome shotgun (WGS) entry which is preliminary data.</text>
</comment>
<dbReference type="EMBL" id="CANHGI010000005">
    <property type="protein sequence ID" value="CAI5451998.1"/>
    <property type="molecule type" value="Genomic_DNA"/>
</dbReference>
<evidence type="ECO:0000256" key="6">
    <source>
        <dbReference type="ARBA" id="ARBA00023015"/>
    </source>
</evidence>
<dbReference type="OrthoDB" id="10018779at2759"/>
<feature type="domain" description="NR LBD" evidence="13">
    <location>
        <begin position="119"/>
        <end position="397"/>
    </location>
</feature>
<keyword evidence="5 11" id="KW-0862">Zinc</keyword>
<dbReference type="PANTHER" id="PTHR45680:SF29">
    <property type="entry name" value="NUCLEAR HORMONE RECEPTOR FAMILY"/>
    <property type="match status" value="1"/>
</dbReference>
<dbReference type="Pfam" id="PF00104">
    <property type="entry name" value="Hormone_recep"/>
    <property type="match status" value="1"/>
</dbReference>
<evidence type="ECO:0000256" key="11">
    <source>
        <dbReference type="RuleBase" id="RU004334"/>
    </source>
</evidence>
<protein>
    <submittedName>
        <fullName evidence="14">Uncharacterized protein</fullName>
    </submittedName>
</protein>
<dbReference type="InterPro" id="IPR000536">
    <property type="entry name" value="Nucl_hrmn_rcpt_lig-bd"/>
</dbReference>
<dbReference type="CDD" id="cd06960">
    <property type="entry name" value="NR_DBD_HNF4A"/>
    <property type="match status" value="1"/>
</dbReference>
<evidence type="ECO:0000313" key="14">
    <source>
        <dbReference type="EMBL" id="CAI5451998.1"/>
    </source>
</evidence>
<dbReference type="InterPro" id="IPR001628">
    <property type="entry name" value="Znf_hrmn_rcpt"/>
</dbReference>
<accession>A0A9P1ITT1</accession>
<evidence type="ECO:0000256" key="8">
    <source>
        <dbReference type="ARBA" id="ARBA00023163"/>
    </source>
</evidence>
<feature type="domain" description="Nuclear receptor" evidence="12">
    <location>
        <begin position="15"/>
        <end position="91"/>
    </location>
</feature>
<evidence type="ECO:0000256" key="4">
    <source>
        <dbReference type="ARBA" id="ARBA00022771"/>
    </source>
</evidence>
<evidence type="ECO:0000256" key="1">
    <source>
        <dbReference type="ARBA" id="ARBA00004123"/>
    </source>
</evidence>
<sequence length="397" mass="46458">MAENIIMLDEAECSSKECKICGQNAHGIHFGVISCRACAAFFRRTVVLSKKYICRRANSKCKIDKTERYLCRLSRMEKCKLLGMTEENVQYNRDSLSSTQKSVITENPGSKSKSRDGPPLFDISEVLKKIHYIFDNFKIPEDDKLYMSKTTLGKMDYALQAIRVDQKRKKLNFRTSMDMDEMIMNWGDEMCRVANWMMHSEEFRKLESSEKFSVFKLVWMVWQRFERLTISIEIFGKKAYDDKILIISNDDAVHMNLLDVDVSKITDHSSDSIRLMFEPFCLKMFEHIAKPLLEIEPTSMEVTYMLCQVFWHNGGRLLHDATLSASEKFIDKIANDLHFYYTKDRKITNYAGRLIRLMSVVNSLQRLQLERQKLFELAKLFDVFKVKLAEPEDLFEG</sequence>
<dbReference type="InterPro" id="IPR049636">
    <property type="entry name" value="HNF4-like_DBD"/>
</dbReference>
<evidence type="ECO:0000259" key="12">
    <source>
        <dbReference type="PROSITE" id="PS51030"/>
    </source>
</evidence>
<reference evidence="14" key="1">
    <citation type="submission" date="2022-11" db="EMBL/GenBank/DDBJ databases">
        <authorList>
            <person name="Kikuchi T."/>
        </authorList>
    </citation>
    <scope>NUCLEOTIDE SEQUENCE</scope>
    <source>
        <strain evidence="14">PS1010</strain>
    </source>
</reference>
<dbReference type="SUPFAM" id="SSF48508">
    <property type="entry name" value="Nuclear receptor ligand-binding domain"/>
    <property type="match status" value="1"/>
</dbReference>
<dbReference type="InterPro" id="IPR051152">
    <property type="entry name" value="C.elegans_Orphan_NR"/>
</dbReference>
<dbReference type="Pfam" id="PF00105">
    <property type="entry name" value="zf-C4"/>
    <property type="match status" value="1"/>
</dbReference>
<dbReference type="GO" id="GO:0000978">
    <property type="term" value="F:RNA polymerase II cis-regulatory region sequence-specific DNA binding"/>
    <property type="evidence" value="ECO:0007669"/>
    <property type="project" value="InterPro"/>
</dbReference>
<dbReference type="Proteomes" id="UP001152747">
    <property type="component" value="Unassembled WGS sequence"/>
</dbReference>
<dbReference type="Gene3D" id="1.10.565.10">
    <property type="entry name" value="Retinoid X Receptor"/>
    <property type="match status" value="1"/>
</dbReference>
<dbReference type="PROSITE" id="PS51843">
    <property type="entry name" value="NR_LBD"/>
    <property type="match status" value="1"/>
</dbReference>
<dbReference type="GO" id="GO:0003700">
    <property type="term" value="F:DNA-binding transcription factor activity"/>
    <property type="evidence" value="ECO:0007669"/>
    <property type="project" value="InterPro"/>
</dbReference>
<keyword evidence="7 11" id="KW-0238">DNA-binding</keyword>
<dbReference type="PROSITE" id="PS51030">
    <property type="entry name" value="NUCLEAR_REC_DBD_2"/>
    <property type="match status" value="1"/>
</dbReference>
<keyword evidence="9 11" id="KW-0675">Receptor</keyword>
<keyword evidence="6 11" id="KW-0805">Transcription regulation</keyword>
<dbReference type="AlphaFoldDB" id="A0A9P1ITT1"/>
<keyword evidence="4 11" id="KW-0863">Zinc-finger</keyword>
<evidence type="ECO:0000256" key="3">
    <source>
        <dbReference type="ARBA" id="ARBA00022723"/>
    </source>
</evidence>
<keyword evidence="10 11" id="KW-0539">Nucleus</keyword>
<evidence type="ECO:0000259" key="13">
    <source>
        <dbReference type="PROSITE" id="PS51843"/>
    </source>
</evidence>
<dbReference type="PRINTS" id="PR00047">
    <property type="entry name" value="STROIDFINGER"/>
</dbReference>
<dbReference type="Gene3D" id="3.30.50.10">
    <property type="entry name" value="Erythroid Transcription Factor GATA-1, subunit A"/>
    <property type="match status" value="1"/>
</dbReference>
<organism evidence="14 15">
    <name type="scientific">Caenorhabditis angaria</name>
    <dbReference type="NCBI Taxonomy" id="860376"/>
    <lineage>
        <taxon>Eukaryota</taxon>
        <taxon>Metazoa</taxon>
        <taxon>Ecdysozoa</taxon>
        <taxon>Nematoda</taxon>
        <taxon>Chromadorea</taxon>
        <taxon>Rhabditida</taxon>
        <taxon>Rhabditina</taxon>
        <taxon>Rhabditomorpha</taxon>
        <taxon>Rhabditoidea</taxon>
        <taxon>Rhabditidae</taxon>
        <taxon>Peloderinae</taxon>
        <taxon>Caenorhabditis</taxon>
    </lineage>
</organism>
<keyword evidence="8 11" id="KW-0804">Transcription</keyword>
<dbReference type="GO" id="GO:0005634">
    <property type="term" value="C:nucleus"/>
    <property type="evidence" value="ECO:0007669"/>
    <property type="project" value="UniProtKB-SubCell"/>
</dbReference>
<dbReference type="SMART" id="SM00399">
    <property type="entry name" value="ZnF_C4"/>
    <property type="match status" value="1"/>
</dbReference>
<evidence type="ECO:0000313" key="15">
    <source>
        <dbReference type="Proteomes" id="UP001152747"/>
    </source>
</evidence>
<dbReference type="PANTHER" id="PTHR45680">
    <property type="entry name" value="NUCLEAR HORMONE RECEPTOR FAMILY"/>
    <property type="match status" value="1"/>
</dbReference>
<keyword evidence="3 11" id="KW-0479">Metal-binding</keyword>
<dbReference type="SUPFAM" id="SSF57716">
    <property type="entry name" value="Glucocorticoid receptor-like (DNA-binding domain)"/>
    <property type="match status" value="1"/>
</dbReference>
<proteinExistence type="inferred from homology"/>